<keyword evidence="4 7" id="KW-0418">Kinase</keyword>
<dbReference type="Proteomes" id="UP000310687">
    <property type="component" value="Unassembled WGS sequence"/>
</dbReference>
<dbReference type="GO" id="GO:0005524">
    <property type="term" value="F:ATP binding"/>
    <property type="evidence" value="ECO:0007669"/>
    <property type="project" value="UniProtKB-UniRule"/>
</dbReference>
<dbReference type="GO" id="GO:0010906">
    <property type="term" value="P:regulation of glucose metabolic process"/>
    <property type="evidence" value="ECO:0007669"/>
    <property type="project" value="TreeGrafter"/>
</dbReference>
<evidence type="ECO:0000256" key="7">
    <source>
        <dbReference type="RuleBase" id="RU366032"/>
    </source>
</evidence>
<name>A0A4S8XIK5_AURPU</name>
<dbReference type="EMBL" id="QZAL01000114">
    <property type="protein sequence ID" value="THW37816.1"/>
    <property type="molecule type" value="Genomic_DNA"/>
</dbReference>
<dbReference type="GO" id="GO:0005759">
    <property type="term" value="C:mitochondrial matrix"/>
    <property type="evidence" value="ECO:0007669"/>
    <property type="project" value="UniProtKB-SubCell"/>
</dbReference>
<comment type="similarity">
    <text evidence="1 7">Belongs to the PDK/BCKDK protein kinase family.</text>
</comment>
<dbReference type="SUPFAM" id="SSF55874">
    <property type="entry name" value="ATPase domain of HSP90 chaperone/DNA topoisomerase II/histidine kinase"/>
    <property type="match status" value="1"/>
</dbReference>
<dbReference type="Pfam" id="PF10436">
    <property type="entry name" value="BCDHK_Adom3"/>
    <property type="match status" value="1"/>
</dbReference>
<dbReference type="InterPro" id="IPR018955">
    <property type="entry name" value="BCDHK/PDK_N"/>
</dbReference>
<dbReference type="InterPro" id="IPR036784">
    <property type="entry name" value="AK/P_DHK_N_sf"/>
</dbReference>
<dbReference type="EC" id="2.7.11.-" evidence="7"/>
<evidence type="ECO:0000256" key="2">
    <source>
        <dbReference type="ARBA" id="ARBA00022679"/>
    </source>
</evidence>
<evidence type="ECO:0000256" key="4">
    <source>
        <dbReference type="ARBA" id="ARBA00022777"/>
    </source>
</evidence>
<gene>
    <name evidence="10" type="ORF">D6D22_07031</name>
</gene>
<keyword evidence="2 7" id="KW-0808">Transferase</keyword>
<dbReference type="InterPro" id="IPR036890">
    <property type="entry name" value="HATPase_C_sf"/>
</dbReference>
<dbReference type="PANTHER" id="PTHR11947:SF25">
    <property type="entry name" value="[PYRUVATE DEHYDROGENASE (ACETYL-TRANSFERRING)] KINASE 2, MITOCHONDRIAL"/>
    <property type="match status" value="1"/>
</dbReference>
<proteinExistence type="inferred from homology"/>
<keyword evidence="3 7" id="KW-0547">Nucleotide-binding</keyword>
<evidence type="ECO:0000259" key="9">
    <source>
        <dbReference type="Pfam" id="PF10436"/>
    </source>
</evidence>
<organism evidence="10 11">
    <name type="scientific">Aureobasidium pullulans</name>
    <name type="common">Black yeast</name>
    <name type="synonym">Pullularia pullulans</name>
    <dbReference type="NCBI Taxonomy" id="5580"/>
    <lineage>
        <taxon>Eukaryota</taxon>
        <taxon>Fungi</taxon>
        <taxon>Dikarya</taxon>
        <taxon>Ascomycota</taxon>
        <taxon>Pezizomycotina</taxon>
        <taxon>Dothideomycetes</taxon>
        <taxon>Dothideomycetidae</taxon>
        <taxon>Dothideales</taxon>
        <taxon>Saccotheciaceae</taxon>
        <taxon>Aureobasidium</taxon>
    </lineage>
</organism>
<keyword evidence="10" id="KW-0670">Pyruvate</keyword>
<dbReference type="Gene3D" id="1.20.140.20">
    <property type="entry name" value="Alpha-ketoacid/pyruvate dehydrogenase kinase, N-terminal domain"/>
    <property type="match status" value="1"/>
</dbReference>
<keyword evidence="6 7" id="KW-0496">Mitochondrion</keyword>
<evidence type="ECO:0000313" key="10">
    <source>
        <dbReference type="EMBL" id="THW37816.1"/>
    </source>
</evidence>
<dbReference type="Pfam" id="PF02518">
    <property type="entry name" value="HATPase_c"/>
    <property type="match status" value="1"/>
</dbReference>
<reference evidence="10 11" key="1">
    <citation type="submission" date="2018-10" db="EMBL/GenBank/DDBJ databases">
        <title>Fifty Aureobasidium pullulans genomes reveal a recombining polyextremotolerant generalist.</title>
        <authorList>
            <person name="Gostincar C."/>
            <person name="Turk M."/>
            <person name="Zajc J."/>
            <person name="Gunde-Cimerman N."/>
        </authorList>
    </citation>
    <scope>NUCLEOTIDE SEQUENCE [LARGE SCALE GENOMIC DNA]</scope>
    <source>
        <strain evidence="10 11">EXF-11013</strain>
    </source>
</reference>
<evidence type="ECO:0000259" key="8">
    <source>
        <dbReference type="Pfam" id="PF02518"/>
    </source>
</evidence>
<sequence length="468" mass="53386">MLNHSFRMKASQPLLCRAVSSIRPMTRTTWMSKRRSISIVPPPWRPASVLDKYGMQNLHYFLVLMFCRWVEREARPISLRQLTFFGRLLTDTRLLGSANYVRLELPTRIAHRLRDMQTLPYAALVNPHISHVYELYYSAFERLRKVPEIKTLEDNDRFCDVVREQLRDHLSVIPRLAMGVLEISEAIPSDQCDKLVNSLLRSRISRRVIAEQHCALTKAYHSPDHLPPAAKLHPEHGDEFVGEIFLRCNAKEIVQDCADTISDLARQAYGSDVALPEVVIQGAEDIFFPYIPSHLEYIIGELLRNSFQATVERHGHKPPPIEVLICEAAQHVIIRVSDQGGGIDREGLPNLWSFSKGPERNRRLRNLEQVPKLAATLQDLKVPDSESSDELHDQRQTRFDHSLGSLSGRHPDLRLGIGLPMSRIFAEYWAGSLEIHNLEGYGVDAFLQISKLGNKNETLSTRTSMDAL</sequence>
<dbReference type="InterPro" id="IPR003594">
    <property type="entry name" value="HATPase_dom"/>
</dbReference>
<protein>
    <recommendedName>
        <fullName evidence="7">Protein-serine/threonine kinase</fullName>
        <ecNumber evidence="7">2.7.11.-</ecNumber>
    </recommendedName>
</protein>
<keyword evidence="5 7" id="KW-0067">ATP-binding</keyword>
<evidence type="ECO:0000256" key="5">
    <source>
        <dbReference type="ARBA" id="ARBA00022840"/>
    </source>
</evidence>
<dbReference type="GO" id="GO:0004740">
    <property type="term" value="F:pyruvate dehydrogenase (acetyl-transferring) kinase activity"/>
    <property type="evidence" value="ECO:0007669"/>
    <property type="project" value="TreeGrafter"/>
</dbReference>
<evidence type="ECO:0000256" key="3">
    <source>
        <dbReference type="ARBA" id="ARBA00022741"/>
    </source>
</evidence>
<dbReference type="PANTHER" id="PTHR11947">
    <property type="entry name" value="PYRUVATE DEHYDROGENASE KINASE"/>
    <property type="match status" value="1"/>
</dbReference>
<feature type="domain" description="Branched-chain alpha-ketoacid dehydrogenase kinase/Pyruvate dehydrogenase kinase N-terminal" evidence="9">
    <location>
        <begin position="76"/>
        <end position="244"/>
    </location>
</feature>
<feature type="domain" description="Histidine kinase/HSP90-like ATPase" evidence="8">
    <location>
        <begin position="292"/>
        <end position="443"/>
    </location>
</feature>
<evidence type="ECO:0000313" key="11">
    <source>
        <dbReference type="Proteomes" id="UP000310687"/>
    </source>
</evidence>
<comment type="caution">
    <text evidence="10">The sequence shown here is derived from an EMBL/GenBank/DDBJ whole genome shotgun (WGS) entry which is preliminary data.</text>
</comment>
<evidence type="ECO:0000256" key="6">
    <source>
        <dbReference type="ARBA" id="ARBA00023128"/>
    </source>
</evidence>
<dbReference type="Gene3D" id="3.30.565.10">
    <property type="entry name" value="Histidine kinase-like ATPase, C-terminal domain"/>
    <property type="match status" value="1"/>
</dbReference>
<evidence type="ECO:0000256" key="1">
    <source>
        <dbReference type="ARBA" id="ARBA00006155"/>
    </source>
</evidence>
<accession>A0A4S8XIK5</accession>
<comment type="subcellular location">
    <subcellularLocation>
        <location evidence="7">Mitochondrion matrix</location>
    </subcellularLocation>
</comment>
<dbReference type="AlphaFoldDB" id="A0A4S8XIK5"/>
<dbReference type="SUPFAM" id="SSF69012">
    <property type="entry name" value="alpha-ketoacid dehydrogenase kinase, N-terminal domain"/>
    <property type="match status" value="1"/>
</dbReference>
<dbReference type="InterPro" id="IPR039028">
    <property type="entry name" value="BCKD/PDK"/>
</dbReference>